<evidence type="ECO:0000256" key="5">
    <source>
        <dbReference type="ARBA" id="ARBA00023242"/>
    </source>
</evidence>
<evidence type="ECO:0000313" key="10">
    <source>
        <dbReference type="Proteomes" id="UP000596661"/>
    </source>
</evidence>
<dbReference type="SUPFAM" id="SSF54171">
    <property type="entry name" value="DNA-binding domain"/>
    <property type="match status" value="1"/>
</dbReference>
<reference evidence="9" key="2">
    <citation type="submission" date="2021-03" db="UniProtKB">
        <authorList>
            <consortium name="EnsemblPlants"/>
        </authorList>
    </citation>
    <scope>IDENTIFICATION</scope>
</reference>
<evidence type="ECO:0000313" key="9">
    <source>
        <dbReference type="EnsemblPlants" id="cds.evm.model.04.2419"/>
    </source>
</evidence>
<dbReference type="InterPro" id="IPR016177">
    <property type="entry name" value="DNA-bd_dom_sf"/>
</dbReference>
<comment type="similarity">
    <text evidence="6">Belongs to the AP2/ERF transcription factor family. ERF subfamily.</text>
</comment>
<evidence type="ECO:0000256" key="1">
    <source>
        <dbReference type="ARBA" id="ARBA00004123"/>
    </source>
</evidence>
<dbReference type="AlphaFoldDB" id="A0A803PGN8"/>
<dbReference type="InterPro" id="IPR001471">
    <property type="entry name" value="AP2/ERF_dom"/>
</dbReference>
<dbReference type="EnsemblPlants" id="evm.model.04.2419">
    <property type="protein sequence ID" value="cds.evm.model.04.2419"/>
    <property type="gene ID" value="evm.TU.04.2419"/>
</dbReference>
<dbReference type="SMART" id="SM00380">
    <property type="entry name" value="AP2"/>
    <property type="match status" value="1"/>
</dbReference>
<comment type="subcellular location">
    <subcellularLocation>
        <location evidence="1">Nucleus</location>
    </subcellularLocation>
</comment>
<dbReference type="InterPro" id="IPR036955">
    <property type="entry name" value="AP2/ERF_dom_sf"/>
</dbReference>
<feature type="compositionally biased region" description="Polar residues" evidence="7">
    <location>
        <begin position="1"/>
        <end position="19"/>
    </location>
</feature>
<protein>
    <recommendedName>
        <fullName evidence="8">AP2/ERF domain-containing protein</fullName>
    </recommendedName>
</protein>
<dbReference type="Proteomes" id="UP000596661">
    <property type="component" value="Chromosome 4"/>
</dbReference>
<proteinExistence type="inferred from homology"/>
<dbReference type="GO" id="GO:0003700">
    <property type="term" value="F:DNA-binding transcription factor activity"/>
    <property type="evidence" value="ECO:0007669"/>
    <property type="project" value="InterPro"/>
</dbReference>
<dbReference type="FunFam" id="3.30.730.10:FF:000001">
    <property type="entry name" value="Ethylene-responsive transcription factor 2"/>
    <property type="match status" value="1"/>
</dbReference>
<evidence type="ECO:0000256" key="4">
    <source>
        <dbReference type="ARBA" id="ARBA00023163"/>
    </source>
</evidence>
<keyword evidence="4" id="KW-0804">Transcription</keyword>
<dbReference type="GO" id="GO:0003677">
    <property type="term" value="F:DNA binding"/>
    <property type="evidence" value="ECO:0007669"/>
    <property type="project" value="UniProtKB-KW"/>
</dbReference>
<evidence type="ECO:0000259" key="8">
    <source>
        <dbReference type="PROSITE" id="PS51032"/>
    </source>
</evidence>
<dbReference type="Pfam" id="PF00847">
    <property type="entry name" value="AP2"/>
    <property type="match status" value="1"/>
</dbReference>
<name>A0A803PGN8_CANSA</name>
<dbReference type="PANTHER" id="PTHR31190">
    <property type="entry name" value="DNA-BINDING DOMAIN"/>
    <property type="match status" value="1"/>
</dbReference>
<dbReference type="Gramene" id="evm.model.04.2419">
    <property type="protein sequence ID" value="cds.evm.model.04.2419"/>
    <property type="gene ID" value="evm.TU.04.2419"/>
</dbReference>
<dbReference type="Gene3D" id="3.30.730.10">
    <property type="entry name" value="AP2/ERF domain"/>
    <property type="match status" value="1"/>
</dbReference>
<accession>A0A803PGN8</accession>
<dbReference type="PRINTS" id="PR00367">
    <property type="entry name" value="ETHRSPELEMNT"/>
</dbReference>
<dbReference type="PROSITE" id="PS51032">
    <property type="entry name" value="AP2_ERF"/>
    <property type="match status" value="1"/>
</dbReference>
<feature type="domain" description="AP2/ERF" evidence="8">
    <location>
        <begin position="96"/>
        <end position="154"/>
    </location>
</feature>
<keyword evidence="3" id="KW-0238">DNA-binding</keyword>
<dbReference type="InterPro" id="IPR044808">
    <property type="entry name" value="ERF_plant"/>
</dbReference>
<evidence type="ECO:0000256" key="7">
    <source>
        <dbReference type="SAM" id="MobiDB-lite"/>
    </source>
</evidence>
<dbReference type="PANTHER" id="PTHR31190:SF72">
    <property type="entry name" value="AP2 DOMAIN CONTAINING PROTEIN, EXPRESSED"/>
    <property type="match status" value="1"/>
</dbReference>
<evidence type="ECO:0000256" key="3">
    <source>
        <dbReference type="ARBA" id="ARBA00023125"/>
    </source>
</evidence>
<organism evidence="9 10">
    <name type="scientific">Cannabis sativa</name>
    <name type="common">Hemp</name>
    <name type="synonym">Marijuana</name>
    <dbReference type="NCBI Taxonomy" id="3483"/>
    <lineage>
        <taxon>Eukaryota</taxon>
        <taxon>Viridiplantae</taxon>
        <taxon>Streptophyta</taxon>
        <taxon>Embryophyta</taxon>
        <taxon>Tracheophyta</taxon>
        <taxon>Spermatophyta</taxon>
        <taxon>Magnoliopsida</taxon>
        <taxon>eudicotyledons</taxon>
        <taxon>Gunneridae</taxon>
        <taxon>Pentapetalae</taxon>
        <taxon>rosids</taxon>
        <taxon>fabids</taxon>
        <taxon>Rosales</taxon>
        <taxon>Cannabaceae</taxon>
        <taxon>Cannabis</taxon>
    </lineage>
</organism>
<dbReference type="CDD" id="cd00018">
    <property type="entry name" value="AP2"/>
    <property type="match status" value="1"/>
</dbReference>
<keyword evidence="5" id="KW-0539">Nucleus</keyword>
<evidence type="ECO:0000256" key="6">
    <source>
        <dbReference type="ARBA" id="ARBA00024343"/>
    </source>
</evidence>
<dbReference type="EMBL" id="UZAU01000407">
    <property type="status" value="NOT_ANNOTATED_CDS"/>
    <property type="molecule type" value="Genomic_DNA"/>
</dbReference>
<dbReference type="GO" id="GO:0005634">
    <property type="term" value="C:nucleus"/>
    <property type="evidence" value="ECO:0007669"/>
    <property type="project" value="UniProtKB-SubCell"/>
</dbReference>
<reference evidence="9" key="1">
    <citation type="submission" date="2018-11" db="EMBL/GenBank/DDBJ databases">
        <authorList>
            <person name="Grassa J C."/>
        </authorList>
    </citation>
    <scope>NUCLEOTIDE SEQUENCE [LARGE SCALE GENOMIC DNA]</scope>
</reference>
<keyword evidence="2" id="KW-0805">Transcription regulation</keyword>
<dbReference type="GO" id="GO:0009873">
    <property type="term" value="P:ethylene-activated signaling pathway"/>
    <property type="evidence" value="ECO:0007669"/>
    <property type="project" value="InterPro"/>
</dbReference>
<sequence>MESSSFYFDQFSTSPEQNFSSSSSSTSSISSLESLSWSELLDFHNDTVLFEELLNGTPQLQYDVVKAERVEEGHHVINQNDDVVITKGEMTKKSSSYRGVRRRPWGKYAAEIRDSTRKGVRVWLGTFDSAEAAALAYDQAAFALRGSLAVLNFPIEVVRQSLIQDDMNTCCRFDDVAKEGFCFSPVVALKRKHSLRRKNNKKAVAAPAKKNKNVVVFEDLGAELDFAFPMSVLSKYNLGKEH</sequence>
<feature type="region of interest" description="Disordered" evidence="7">
    <location>
        <begin position="1"/>
        <end position="25"/>
    </location>
</feature>
<keyword evidence="10" id="KW-1185">Reference proteome</keyword>
<evidence type="ECO:0000256" key="2">
    <source>
        <dbReference type="ARBA" id="ARBA00023015"/>
    </source>
</evidence>